<proteinExistence type="predicted"/>
<organism evidence="3 4">
    <name type="scientific">Saccharopolyspora shandongensis</name>
    <dbReference type="NCBI Taxonomy" id="418495"/>
    <lineage>
        <taxon>Bacteria</taxon>
        <taxon>Bacillati</taxon>
        <taxon>Actinomycetota</taxon>
        <taxon>Actinomycetes</taxon>
        <taxon>Pseudonocardiales</taxon>
        <taxon>Pseudonocardiaceae</taxon>
        <taxon>Saccharopolyspora</taxon>
    </lineage>
</organism>
<feature type="chain" id="PRO_5011633280" evidence="2">
    <location>
        <begin position="33"/>
        <end position="349"/>
    </location>
</feature>
<dbReference type="RefSeq" id="WP_093269915.1">
    <property type="nucleotide sequence ID" value="NZ_FNOK01000027.1"/>
</dbReference>
<dbReference type="PANTHER" id="PTHR37507:SF2">
    <property type="entry name" value="SPORULATION PROTEIN YDCC"/>
    <property type="match status" value="1"/>
</dbReference>
<feature type="signal peptide" evidence="2">
    <location>
        <begin position="1"/>
        <end position="32"/>
    </location>
</feature>
<gene>
    <name evidence="3" type="ORF">SAMN05216215_102712</name>
</gene>
<feature type="region of interest" description="Disordered" evidence="1">
    <location>
        <begin position="242"/>
        <end position="269"/>
    </location>
</feature>
<dbReference type="Proteomes" id="UP000199529">
    <property type="component" value="Unassembled WGS sequence"/>
</dbReference>
<evidence type="ECO:0000256" key="1">
    <source>
        <dbReference type="SAM" id="MobiDB-lite"/>
    </source>
</evidence>
<evidence type="ECO:0000313" key="4">
    <source>
        <dbReference type="Proteomes" id="UP000199529"/>
    </source>
</evidence>
<dbReference type="PANTHER" id="PTHR37507">
    <property type="entry name" value="SPORULATION PROTEIN YDCC"/>
    <property type="match status" value="1"/>
</dbReference>
<evidence type="ECO:0000256" key="2">
    <source>
        <dbReference type="SAM" id="SignalP"/>
    </source>
</evidence>
<keyword evidence="4" id="KW-1185">Reference proteome</keyword>
<name>A0A1H3K1N0_9PSEU</name>
<feature type="compositionally biased region" description="Basic and acidic residues" evidence="1">
    <location>
        <begin position="127"/>
        <end position="140"/>
    </location>
</feature>
<protein>
    <submittedName>
        <fullName evidence="3">Outer membrane lipoprotein-sorting protein</fullName>
    </submittedName>
</protein>
<evidence type="ECO:0000313" key="3">
    <source>
        <dbReference type="EMBL" id="SDY45508.1"/>
    </source>
</evidence>
<reference evidence="4" key="1">
    <citation type="submission" date="2016-10" db="EMBL/GenBank/DDBJ databases">
        <authorList>
            <person name="Varghese N."/>
            <person name="Submissions S."/>
        </authorList>
    </citation>
    <scope>NUCLEOTIDE SEQUENCE [LARGE SCALE GENOMIC DNA]</scope>
    <source>
        <strain evidence="4">CGMCC 4.3530</strain>
    </source>
</reference>
<dbReference type="OrthoDB" id="4822274at2"/>
<dbReference type="SUPFAM" id="SSF89392">
    <property type="entry name" value="Prokaryotic lipoproteins and lipoprotein localization factors"/>
    <property type="match status" value="1"/>
</dbReference>
<keyword evidence="3" id="KW-0449">Lipoprotein</keyword>
<keyword evidence="2" id="KW-0732">Signal</keyword>
<feature type="compositionally biased region" description="Basic and acidic residues" evidence="1">
    <location>
        <begin position="249"/>
        <end position="269"/>
    </location>
</feature>
<dbReference type="InterPro" id="IPR052944">
    <property type="entry name" value="Sporulation_related"/>
</dbReference>
<dbReference type="STRING" id="418495.SAMN05216215_102712"/>
<sequence length="349" mass="36207">MKRKNVAYAATAGAAVGVLGLTALALPAGAGAAPALPPVAPEQLVESVMRATPPALTGTVEVDNALGLPAIPGAGQASELLSDGTSKFQVWADGQGRHRVSVPSHNGEMTVVDDGSTVWKWDSSEQKVVRSTEHAPESGEHQGPADPAAAARQIIDKLRQTSDVKVDGTASVAGRDAYELVLTPKPTERTLLREVRVAVDAEKRIPLELSVLTNGSNDPAFQVGFSDIDLSAPDPALFRFTPPAGAEVTDGKSEHAPQQRPDRPEGEHKVVGDGWDAVIVAQVPQQQEKQQGGQDFRQLAERVGKPVSGPWGNGWIIGTAAGNALLTSDGRVAAGAVPEQVLTAALGGA</sequence>
<dbReference type="Gene3D" id="2.50.20.10">
    <property type="entry name" value="Lipoprotein localisation LolA/LolB/LppX"/>
    <property type="match status" value="1"/>
</dbReference>
<dbReference type="AlphaFoldDB" id="A0A1H3K1N0"/>
<accession>A0A1H3K1N0</accession>
<dbReference type="InterPro" id="IPR029046">
    <property type="entry name" value="LolA/LolB/LppX"/>
</dbReference>
<dbReference type="EMBL" id="FNOK01000027">
    <property type="protein sequence ID" value="SDY45508.1"/>
    <property type="molecule type" value="Genomic_DNA"/>
</dbReference>
<feature type="region of interest" description="Disordered" evidence="1">
    <location>
        <begin position="127"/>
        <end position="147"/>
    </location>
</feature>